<organism evidence="15 16">
    <name type="scientific">Mucuna pruriens</name>
    <name type="common">Velvet bean</name>
    <name type="synonym">Dolichos pruriens</name>
    <dbReference type="NCBI Taxonomy" id="157652"/>
    <lineage>
        <taxon>Eukaryota</taxon>
        <taxon>Viridiplantae</taxon>
        <taxon>Streptophyta</taxon>
        <taxon>Embryophyta</taxon>
        <taxon>Tracheophyta</taxon>
        <taxon>Spermatophyta</taxon>
        <taxon>Magnoliopsida</taxon>
        <taxon>eudicotyledons</taxon>
        <taxon>Gunneridae</taxon>
        <taxon>Pentapetalae</taxon>
        <taxon>rosids</taxon>
        <taxon>fabids</taxon>
        <taxon>Fabales</taxon>
        <taxon>Fabaceae</taxon>
        <taxon>Papilionoideae</taxon>
        <taxon>50 kb inversion clade</taxon>
        <taxon>NPAAA clade</taxon>
        <taxon>indigoferoid/millettioid clade</taxon>
        <taxon>Phaseoleae</taxon>
        <taxon>Mucuna</taxon>
    </lineage>
</organism>
<evidence type="ECO:0000256" key="2">
    <source>
        <dbReference type="ARBA" id="ARBA00009592"/>
    </source>
</evidence>
<evidence type="ECO:0000256" key="5">
    <source>
        <dbReference type="ARBA" id="ARBA00022692"/>
    </source>
</evidence>
<dbReference type="FunFam" id="3.80.10.10:FF:000213">
    <property type="entry name" value="Tyrosine-sulfated glycopeptide receptor 1"/>
    <property type="match status" value="1"/>
</dbReference>
<keyword evidence="11" id="KW-0325">Glycoprotein</keyword>
<keyword evidence="3" id="KW-1003">Cell membrane</keyword>
<keyword evidence="9 12" id="KW-0472">Membrane</keyword>
<keyword evidence="6" id="KW-0732">Signal</keyword>
<dbReference type="Pfam" id="PF00560">
    <property type="entry name" value="LRR_1"/>
    <property type="match status" value="7"/>
</dbReference>
<dbReference type="SUPFAM" id="SSF52058">
    <property type="entry name" value="L domain-like"/>
    <property type="match status" value="3"/>
</dbReference>
<dbReference type="AlphaFoldDB" id="A0A371G2T9"/>
<proteinExistence type="inferred from homology"/>
<evidence type="ECO:0000256" key="10">
    <source>
        <dbReference type="ARBA" id="ARBA00023170"/>
    </source>
</evidence>
<dbReference type="Proteomes" id="UP000257109">
    <property type="component" value="Unassembled WGS sequence"/>
</dbReference>
<keyword evidence="5 12" id="KW-0812">Transmembrane</keyword>
<dbReference type="Pfam" id="PF13855">
    <property type="entry name" value="LRR_8"/>
    <property type="match status" value="2"/>
</dbReference>
<dbReference type="STRING" id="157652.A0A371G2T9"/>
<feature type="transmembrane region" description="Helical" evidence="12">
    <location>
        <begin position="981"/>
        <end position="1005"/>
    </location>
</feature>
<dbReference type="PANTHER" id="PTHR48061:SF2">
    <property type="entry name" value="RECEPTOR LIKE PROTEIN 30-LIKE"/>
    <property type="match status" value="1"/>
</dbReference>
<comment type="caution">
    <text evidence="15">The sequence shown here is derived from an EMBL/GenBank/DDBJ whole genome shotgun (WGS) entry which is preliminary data.</text>
</comment>
<evidence type="ECO:0000313" key="15">
    <source>
        <dbReference type="EMBL" id="RDX84879.1"/>
    </source>
</evidence>
<dbReference type="InterPro" id="IPR001611">
    <property type="entry name" value="Leu-rich_rpt"/>
</dbReference>
<dbReference type="InterPro" id="IPR055414">
    <property type="entry name" value="LRR_R13L4/SHOC2-like"/>
</dbReference>
<comment type="similarity">
    <text evidence="2">Belongs to the RLP family.</text>
</comment>
<evidence type="ECO:0000256" key="12">
    <source>
        <dbReference type="SAM" id="Phobius"/>
    </source>
</evidence>
<dbReference type="PRINTS" id="PR00019">
    <property type="entry name" value="LEURICHRPT"/>
</dbReference>
<evidence type="ECO:0000259" key="14">
    <source>
        <dbReference type="Pfam" id="PF23598"/>
    </source>
</evidence>
<evidence type="ECO:0000256" key="9">
    <source>
        <dbReference type="ARBA" id="ARBA00023136"/>
    </source>
</evidence>
<evidence type="ECO:0000256" key="4">
    <source>
        <dbReference type="ARBA" id="ARBA00022614"/>
    </source>
</evidence>
<protein>
    <submittedName>
        <fullName evidence="15">Receptor-like protein 12</fullName>
    </submittedName>
</protein>
<dbReference type="EMBL" id="QJKJ01006922">
    <property type="protein sequence ID" value="RDX84879.1"/>
    <property type="molecule type" value="Genomic_DNA"/>
</dbReference>
<keyword evidence="4" id="KW-0433">Leucine-rich repeat</keyword>
<evidence type="ECO:0000256" key="3">
    <source>
        <dbReference type="ARBA" id="ARBA00022475"/>
    </source>
</evidence>
<keyword evidence="8 12" id="KW-1133">Transmembrane helix</keyword>
<dbReference type="InterPro" id="IPR046956">
    <property type="entry name" value="RLP23-like"/>
</dbReference>
<gene>
    <name evidence="15" type="primary">RLP12</name>
    <name evidence="15" type="ORF">CR513_34003</name>
</gene>
<dbReference type="GO" id="GO:0005886">
    <property type="term" value="C:plasma membrane"/>
    <property type="evidence" value="ECO:0007669"/>
    <property type="project" value="UniProtKB-SubCell"/>
</dbReference>
<evidence type="ECO:0000256" key="6">
    <source>
        <dbReference type="ARBA" id="ARBA00022729"/>
    </source>
</evidence>
<dbReference type="PANTHER" id="PTHR48061">
    <property type="entry name" value="LEUCINE-RICH REPEAT RECEPTOR PROTEIN KINASE EMS1-LIKE-RELATED"/>
    <property type="match status" value="1"/>
</dbReference>
<reference evidence="15" key="1">
    <citation type="submission" date="2018-05" db="EMBL/GenBank/DDBJ databases">
        <title>Draft genome of Mucuna pruriens seed.</title>
        <authorList>
            <person name="Nnadi N.E."/>
            <person name="Vos R."/>
            <person name="Hasami M.H."/>
            <person name="Devisetty U.K."/>
            <person name="Aguiy J.C."/>
        </authorList>
    </citation>
    <scope>NUCLEOTIDE SEQUENCE [LARGE SCALE GENOMIC DNA]</scope>
    <source>
        <strain evidence="15">JCA_2017</strain>
    </source>
</reference>
<accession>A0A371G2T9</accession>
<keyword evidence="10" id="KW-0675">Receptor</keyword>
<evidence type="ECO:0000313" key="16">
    <source>
        <dbReference type="Proteomes" id="UP000257109"/>
    </source>
</evidence>
<comment type="subcellular location">
    <subcellularLocation>
        <location evidence="1">Cell membrane</location>
        <topology evidence="1">Single-pass type I membrane protein</topology>
    </subcellularLocation>
</comment>
<feature type="non-terminal residue" evidence="15">
    <location>
        <position position="1"/>
    </location>
</feature>
<evidence type="ECO:0000256" key="8">
    <source>
        <dbReference type="ARBA" id="ARBA00022989"/>
    </source>
</evidence>
<name>A0A371G2T9_MUCPR</name>
<sequence>MNLNIQIVYGQCAEHQRLLLLQLKNNLTFDPESSNKLKSWNHQSTDWRGVTCDEERHVIALDLSEESISGGFDNSSTLFDLQHLQHLNLSYNNFNSEIPSAFNKLKNLTCLSLAYAGFVGQIPIEISQLTRLVTLNLSSQAQEVKLENPSLKELVRNLTKIRQLHLDGVSVSGPSQEWNSALLQIPTLQELSMFSCNLSGPLHSSLARLDNLSAIDFGNNNLSSQVPETFAYFKSLTSLRLADCELIGMFPQKIFQIPTLSFIDISDNYDLHGFFHDFPPNGSLKTLLLGNTNFSGPLPNSIGNLRHLSSLDLSSSQFNGTLPDSLSNLTQLVDLDLSGNRFSGSISSLGMCKTLQSVFLSDNFFTGAISSTNFEELVNLYHINLENNFFTGIIPSSIFMLPSLHGVYLSNNEFEGQLNDFINASSSLQSLDLSGNHLEGPIPMSLFDQLTNLHDLILSFNKFSGTIELNMLSKLGNLTKLDISYNNLTIVLHTSTHFPLFPSLEVVSLASCKLTTFPQFLKNHSLQYIDLSNNHIAGTIPQWIWNNNFLERINLSYNYLTHWEEPMFNNLSSLFYLDFHSNLLHGPLPTLPQSFVYLDFSSNNLSSIIPSKIDKYLINTKFLSFASNNLQGNIPESICNAPYLEVLDLSNNSFTGTIPKCLIAMNGTLSILDLGRNKLNGTIDTFSGLCSLRTLHLNGNSLQGKLPKYLANCAMMEILDIGDNQIHDQFPCWLKNISTLRVLILRSNKLHGSLKCGRTEAASAWPHLQILDLASNYFGGRFPLAFFKSWKAMIADEHDRRKSKLSYLQFEVLGYDHIHYQDKVTVTSKQQKMELVKILTIFTTIDLSCNKFEGLIPEGLGQLNALHILNLSHNAFSGPIPSSFSNLKDLECLDLSNNNLSGKIPTQITELSFLSFLNLSCNHLVGRIPTGTQIQSFPADSFKGNDELCGPPLSQNCSGHGMQGTPSPPASNSNVDTRNSIHWNFISVEVGFTFGIGIIVLPLLFYKPWRTMYWKCVEDILYHTFSQLDFVYERRGGQSYRILRWKSYRR</sequence>
<evidence type="ECO:0000256" key="7">
    <source>
        <dbReference type="ARBA" id="ARBA00022737"/>
    </source>
</evidence>
<dbReference type="SMART" id="SM00369">
    <property type="entry name" value="LRR_TYP"/>
    <property type="match status" value="12"/>
</dbReference>
<keyword evidence="16" id="KW-1185">Reference proteome</keyword>
<dbReference type="OrthoDB" id="1419266at2759"/>
<keyword evidence="7" id="KW-0677">Repeat</keyword>
<dbReference type="Gene3D" id="3.80.10.10">
    <property type="entry name" value="Ribonuclease Inhibitor"/>
    <property type="match status" value="5"/>
</dbReference>
<dbReference type="InterPro" id="IPR003591">
    <property type="entry name" value="Leu-rich_rpt_typical-subtyp"/>
</dbReference>
<feature type="domain" description="Leucine-rich repeat-containing N-terminal plant-type" evidence="13">
    <location>
        <begin position="14"/>
        <end position="53"/>
    </location>
</feature>
<evidence type="ECO:0000259" key="13">
    <source>
        <dbReference type="Pfam" id="PF08263"/>
    </source>
</evidence>
<dbReference type="FunFam" id="3.80.10.10:FF:000095">
    <property type="entry name" value="LRR receptor-like serine/threonine-protein kinase GSO1"/>
    <property type="match status" value="1"/>
</dbReference>
<dbReference type="Pfam" id="PF23598">
    <property type="entry name" value="LRR_14"/>
    <property type="match status" value="1"/>
</dbReference>
<dbReference type="InterPro" id="IPR013210">
    <property type="entry name" value="LRR_N_plant-typ"/>
</dbReference>
<feature type="domain" description="Disease resistance R13L4/SHOC-2-like LRR" evidence="14">
    <location>
        <begin position="72"/>
        <end position="265"/>
    </location>
</feature>
<evidence type="ECO:0000256" key="11">
    <source>
        <dbReference type="ARBA" id="ARBA00023180"/>
    </source>
</evidence>
<dbReference type="InterPro" id="IPR032675">
    <property type="entry name" value="LRR_dom_sf"/>
</dbReference>
<evidence type="ECO:0000256" key="1">
    <source>
        <dbReference type="ARBA" id="ARBA00004251"/>
    </source>
</evidence>
<dbReference type="Pfam" id="PF08263">
    <property type="entry name" value="LRRNT_2"/>
    <property type="match status" value="1"/>
</dbReference>